<dbReference type="PANTHER" id="PTHR43861">
    <property type="entry name" value="TRANS-ACONITATE 2-METHYLTRANSFERASE-RELATED"/>
    <property type="match status" value="1"/>
</dbReference>
<dbReference type="GO" id="GO:0032259">
    <property type="term" value="P:methylation"/>
    <property type="evidence" value="ECO:0007669"/>
    <property type="project" value="UniProtKB-KW"/>
</dbReference>
<accession>A0A7S8ECG8</accession>
<dbReference type="Proteomes" id="UP000594468">
    <property type="component" value="Chromosome"/>
</dbReference>
<evidence type="ECO:0000313" key="2">
    <source>
        <dbReference type="Proteomes" id="UP000594468"/>
    </source>
</evidence>
<keyword evidence="1" id="KW-0808">Transferase</keyword>
<dbReference type="GO" id="GO:0008168">
    <property type="term" value="F:methyltransferase activity"/>
    <property type="evidence" value="ECO:0007669"/>
    <property type="project" value="UniProtKB-KW"/>
</dbReference>
<dbReference type="AlphaFoldDB" id="A0A7S8ECG8"/>
<protein>
    <submittedName>
        <fullName evidence="1">Class I SAM-dependent methyltransferase</fullName>
    </submittedName>
</protein>
<dbReference type="Pfam" id="PF13489">
    <property type="entry name" value="Methyltransf_23"/>
    <property type="match status" value="1"/>
</dbReference>
<proteinExistence type="predicted"/>
<dbReference type="PANTHER" id="PTHR43861:SF6">
    <property type="entry name" value="METHYLTRANSFERASE TYPE 11"/>
    <property type="match status" value="1"/>
</dbReference>
<organism evidence="1 2">
    <name type="scientific">Phototrophicus methaneseepsis</name>
    <dbReference type="NCBI Taxonomy" id="2710758"/>
    <lineage>
        <taxon>Bacteria</taxon>
        <taxon>Bacillati</taxon>
        <taxon>Chloroflexota</taxon>
        <taxon>Candidatus Thermofontia</taxon>
        <taxon>Phototrophicales</taxon>
        <taxon>Phototrophicaceae</taxon>
        <taxon>Phototrophicus</taxon>
    </lineage>
</organism>
<dbReference type="Gene3D" id="3.40.50.150">
    <property type="entry name" value="Vaccinia Virus protein VP39"/>
    <property type="match status" value="1"/>
</dbReference>
<dbReference type="CDD" id="cd02440">
    <property type="entry name" value="AdoMet_MTases"/>
    <property type="match status" value="1"/>
</dbReference>
<dbReference type="RefSeq" id="WP_195172382.1">
    <property type="nucleotide sequence ID" value="NZ_CP062983.1"/>
</dbReference>
<name>A0A7S8ECG8_9CHLR</name>
<gene>
    <name evidence="1" type="ORF">G4Y79_08080</name>
</gene>
<dbReference type="EMBL" id="CP062983">
    <property type="protein sequence ID" value="QPC84319.1"/>
    <property type="molecule type" value="Genomic_DNA"/>
</dbReference>
<dbReference type="InterPro" id="IPR029063">
    <property type="entry name" value="SAM-dependent_MTases_sf"/>
</dbReference>
<sequence length="307" mass="35386">MSQLDAASPRVAENIERHTIDRCNLCGYRETQPFCPQNGRGLVQCQNCGLVYVGQQPDPEELYALYGETYFHNDESGEVGYTNYIKDEKNIRKTVNRRFDHIEKFVQPGKMIDIGCAMGFFIDEASKRGWQVEGMDVSHFAVEYVKERFGHNVYQGSLDTLELEEGAYDLVTMYDVIEHVPDPKAYMMRVASLLRSGGIFELATPDVDSIPAKLTGKRWIGYKLSEEHVYYFSVNTLRQMLDYAGFDVVHVRHIGKYVTLRLFLDRLGFYAPWLSKPLQALERTFKLSERAQYINPFDIVAITARKR</sequence>
<reference evidence="1 2" key="1">
    <citation type="submission" date="2020-02" db="EMBL/GenBank/DDBJ databases">
        <authorList>
            <person name="Zheng R.K."/>
            <person name="Sun C.M."/>
        </authorList>
    </citation>
    <scope>NUCLEOTIDE SEQUENCE [LARGE SCALE GENOMIC DNA]</scope>
    <source>
        <strain evidence="2">rifampicinis</strain>
    </source>
</reference>
<keyword evidence="2" id="KW-1185">Reference proteome</keyword>
<keyword evidence="1" id="KW-0489">Methyltransferase</keyword>
<dbReference type="SUPFAM" id="SSF53335">
    <property type="entry name" value="S-adenosyl-L-methionine-dependent methyltransferases"/>
    <property type="match status" value="1"/>
</dbReference>
<evidence type="ECO:0000313" key="1">
    <source>
        <dbReference type="EMBL" id="QPC84319.1"/>
    </source>
</evidence>
<dbReference type="KEGG" id="pmet:G4Y79_08080"/>